<evidence type="ECO:0000313" key="1">
    <source>
        <dbReference type="EMBL" id="MBM3317480.1"/>
    </source>
</evidence>
<dbReference type="AlphaFoldDB" id="A0A937X8G8"/>
<gene>
    <name evidence="1" type="ORF">FJY75_06465</name>
</gene>
<reference evidence="1" key="1">
    <citation type="submission" date="2019-03" db="EMBL/GenBank/DDBJ databases">
        <title>Lake Tanganyika Metagenome-Assembled Genomes (MAGs).</title>
        <authorList>
            <person name="Tran P."/>
        </authorList>
    </citation>
    <scope>NUCLEOTIDE SEQUENCE</scope>
    <source>
        <strain evidence="1">M_DeepCast_400m_m2_100</strain>
    </source>
</reference>
<proteinExistence type="predicted"/>
<dbReference type="Proteomes" id="UP000748308">
    <property type="component" value="Unassembled WGS sequence"/>
</dbReference>
<comment type="caution">
    <text evidence="1">The sequence shown here is derived from an EMBL/GenBank/DDBJ whole genome shotgun (WGS) entry which is preliminary data.</text>
</comment>
<dbReference type="EMBL" id="VGIY01000131">
    <property type="protein sequence ID" value="MBM3317480.1"/>
    <property type="molecule type" value="Genomic_DNA"/>
</dbReference>
<organism evidence="1 2">
    <name type="scientific">Eiseniibacteriota bacterium</name>
    <dbReference type="NCBI Taxonomy" id="2212470"/>
    <lineage>
        <taxon>Bacteria</taxon>
        <taxon>Candidatus Eiseniibacteriota</taxon>
    </lineage>
</organism>
<evidence type="ECO:0000313" key="2">
    <source>
        <dbReference type="Proteomes" id="UP000748308"/>
    </source>
</evidence>
<accession>A0A937X8G8</accession>
<protein>
    <submittedName>
        <fullName evidence="1">Uncharacterized protein</fullName>
    </submittedName>
</protein>
<sequence>MSVLVAVFAVAGVWVWSGCGNQGEGTTAPPTAWHGIDARTLAAEGEDIGQSTADEMVEQVASGQMTEQELQCLARQQLPAGPEGSGEAPAREIGTMSLHRGYTEFAAPWAHGSANKSHTGCVATINPSTGVGRAYARGYPNTATWAQCSVANTPPGTALRYTGPTRSGNVILKTPSMYSGFMVRGLAASASAWLTVQEYLPNGQFSRNYEQRVDWISCVGSFSRDLNGRYLSIDLKTNYLYRITIWAYANASSGSTPQTGSATDISSAQLKKVWIGY</sequence>
<name>A0A937X8G8_UNCEI</name>